<feature type="domain" description="DNA/RNA-binding" evidence="2">
    <location>
        <begin position="322"/>
        <end position="623"/>
    </location>
</feature>
<dbReference type="Proteomes" id="UP000780801">
    <property type="component" value="Unassembled WGS sequence"/>
</dbReference>
<name>A0A9P6FZK0_9FUNG</name>
<feature type="region of interest" description="Disordered" evidence="1">
    <location>
        <begin position="939"/>
        <end position="1000"/>
    </location>
</feature>
<evidence type="ECO:0000256" key="1">
    <source>
        <dbReference type="SAM" id="MobiDB-lite"/>
    </source>
</evidence>
<dbReference type="PANTHER" id="PTHR15696">
    <property type="entry name" value="SMG-7 SUPPRESSOR WITH MORPHOLOGICAL EFFECT ON GENITALIA PROTEIN 7"/>
    <property type="match status" value="1"/>
</dbReference>
<feature type="compositionally biased region" description="Polar residues" evidence="1">
    <location>
        <begin position="43"/>
        <end position="53"/>
    </location>
</feature>
<keyword evidence="5" id="KW-1185">Reference proteome</keyword>
<gene>
    <name evidence="4" type="ORF">BGW38_009037</name>
</gene>
<proteinExistence type="predicted"/>
<evidence type="ECO:0000313" key="4">
    <source>
        <dbReference type="EMBL" id="KAF9583611.1"/>
    </source>
</evidence>
<dbReference type="InterPro" id="IPR045153">
    <property type="entry name" value="Est1/Ebs1-like"/>
</dbReference>
<evidence type="ECO:0000259" key="3">
    <source>
        <dbReference type="Pfam" id="PF10374"/>
    </source>
</evidence>
<feature type="region of interest" description="Disordered" evidence="1">
    <location>
        <begin position="733"/>
        <end position="766"/>
    </location>
</feature>
<sequence>MSSSTSQISLENHLQLVRQLYRDASVLEQSIQQHVEANKIGYRSNTSLPSSPVNDRRASTAESQQQQGRRQTSTASPQRRSGRTSSQQSNQSQQDESSFQSLSSSNFRSNQEELTFLRDSLKDVYEAILLGDLTAAAEKSVDERLWRHVFYTPVEELRAELRKLGKNEPRRQEVMSELSKLLDKGTGFYHELITAMRSDHDVDLNTLAVEVLLADSGTPAKGGNKYHHDPQDDSSSQPQSRSKGGRSRQQSRAKDEPTTLNYSRETLANSIQKCFVYLGDLARYRTNIRLEAKAAELAAPNSPSAGRSALPNKPPASDWEAARRFYGSAIWTFPDSGKAYGQLAILATYANDDLDALYWYSLSLGAKCPSVVVRDNLKVFFSRYQNRYKDVLGLICSAHEGDRNRDDSNMDGSVNRHLSEPSVDTPLEGCDLGVLFVKIQMDLFAPRLESATFQKWSVVEVLCKTLHRRLGDEGYTTTVMKMVACLVFTIWDLHSRTTSSSFSAESSAKEGVMSMNQAQKTGLVYLLNIATVLLDHQLSRLENGATQLDQSVLFPVHIMIEYWLSHWDHIWGMIRLEDKWTMTSTLSDLSLRKATVNFFRSFVNLLNMVRPTETSQEDITFRALCLLQQDRVYFFGLQPFRRFQSQLSICYDVVENPEETRLYRLLYFAGKVVQASEGIRGTVVEVTMESGSDPEDVGVVHYSLMDADDRRVLRERGSKVLASHWLQDQVSTLQKDRENVGQRDFPSRSSSGYQNGHGGGRGGRGLVALSTLPNTVRLPSTQAIAAKEGGQSLLTDHFHKGGNRSGTPPQQQQQLQRGGRPYSKKQTVLHWTCIVDFSVLVWHLADIKTLLEHRRCLVVVPLDVIDRLDKAKKGQEKENLKTREAIRFLDNRLNIPQWGMTEPLLVAQKMTDSLSRWSESVPLLVEEDIIMKDAEMENSSLEETLEEKTKKQPEDVDMDSTPGAADGFNSKMEVDSTGNRIDRSEGEEEEGEEGEEEEQVEVRNAMKVPRVWRPILGACLNMLRKREESQRIPQDRFILLTEDPELEYYSRWFDIPTSSILTWKQNGI</sequence>
<dbReference type="InterPro" id="IPR019458">
    <property type="entry name" value="Est1-like_N"/>
</dbReference>
<dbReference type="PANTHER" id="PTHR15696:SF0">
    <property type="entry name" value="TELOMERASE-BINDING PROTEIN EST1A"/>
    <property type="match status" value="1"/>
</dbReference>
<dbReference type="OrthoDB" id="69928at2759"/>
<dbReference type="EMBL" id="JAABOA010000647">
    <property type="protein sequence ID" value="KAF9583611.1"/>
    <property type="molecule type" value="Genomic_DNA"/>
</dbReference>
<feature type="region of interest" description="Disordered" evidence="1">
    <location>
        <begin position="42"/>
        <end position="106"/>
    </location>
</feature>
<evidence type="ECO:0000259" key="2">
    <source>
        <dbReference type="Pfam" id="PF10373"/>
    </source>
</evidence>
<feature type="region of interest" description="Disordered" evidence="1">
    <location>
        <begin position="794"/>
        <end position="821"/>
    </location>
</feature>
<dbReference type="GO" id="GO:0005697">
    <property type="term" value="C:telomerase holoenzyme complex"/>
    <property type="evidence" value="ECO:0007669"/>
    <property type="project" value="TreeGrafter"/>
</dbReference>
<protein>
    <recommendedName>
        <fullName evidence="6">PIN domain-containing protein</fullName>
    </recommendedName>
</protein>
<evidence type="ECO:0008006" key="6">
    <source>
        <dbReference type="Google" id="ProtNLM"/>
    </source>
</evidence>
<accession>A0A9P6FZK0</accession>
<feature type="compositionally biased region" description="Gly residues" evidence="1">
    <location>
        <begin position="755"/>
        <end position="765"/>
    </location>
</feature>
<dbReference type="GO" id="GO:0000184">
    <property type="term" value="P:nuclear-transcribed mRNA catabolic process, nonsense-mediated decay"/>
    <property type="evidence" value="ECO:0007669"/>
    <property type="project" value="TreeGrafter"/>
</dbReference>
<evidence type="ECO:0000313" key="5">
    <source>
        <dbReference type="Proteomes" id="UP000780801"/>
    </source>
</evidence>
<feature type="compositionally biased region" description="Acidic residues" evidence="1">
    <location>
        <begin position="985"/>
        <end position="999"/>
    </location>
</feature>
<dbReference type="Pfam" id="PF10373">
    <property type="entry name" value="EST1_DNA_bind"/>
    <property type="match status" value="1"/>
</dbReference>
<dbReference type="Gene3D" id="3.40.50.1010">
    <property type="entry name" value="5'-nuclease"/>
    <property type="match status" value="1"/>
</dbReference>
<dbReference type="InterPro" id="IPR011990">
    <property type="entry name" value="TPR-like_helical_dom_sf"/>
</dbReference>
<feature type="region of interest" description="Disordered" evidence="1">
    <location>
        <begin position="218"/>
        <end position="261"/>
    </location>
</feature>
<feature type="compositionally biased region" description="Low complexity" evidence="1">
    <location>
        <begin position="805"/>
        <end position="821"/>
    </location>
</feature>
<dbReference type="GO" id="GO:0070034">
    <property type="term" value="F:telomerase RNA binding"/>
    <property type="evidence" value="ECO:0007669"/>
    <property type="project" value="TreeGrafter"/>
</dbReference>
<dbReference type="SUPFAM" id="SSF48452">
    <property type="entry name" value="TPR-like"/>
    <property type="match status" value="1"/>
</dbReference>
<comment type="caution">
    <text evidence="4">The sequence shown here is derived from an EMBL/GenBank/DDBJ whole genome shotgun (WGS) entry which is preliminary data.</text>
</comment>
<feature type="domain" description="Telomerase activating protein Est1-like N-terminal" evidence="3">
    <location>
        <begin position="141"/>
        <end position="288"/>
    </location>
</feature>
<feature type="compositionally biased region" description="Low complexity" evidence="1">
    <location>
        <begin position="63"/>
        <end position="106"/>
    </location>
</feature>
<feature type="compositionally biased region" description="Low complexity" evidence="1">
    <location>
        <begin position="233"/>
        <end position="242"/>
    </location>
</feature>
<dbReference type="Gene3D" id="1.25.40.10">
    <property type="entry name" value="Tetratricopeptide repeat domain"/>
    <property type="match status" value="1"/>
</dbReference>
<dbReference type="GO" id="GO:0042162">
    <property type="term" value="F:telomeric DNA binding"/>
    <property type="evidence" value="ECO:0007669"/>
    <property type="project" value="TreeGrafter"/>
</dbReference>
<dbReference type="Pfam" id="PF10374">
    <property type="entry name" value="EST1"/>
    <property type="match status" value="1"/>
</dbReference>
<organism evidence="4 5">
    <name type="scientific">Lunasporangiospora selenospora</name>
    <dbReference type="NCBI Taxonomy" id="979761"/>
    <lineage>
        <taxon>Eukaryota</taxon>
        <taxon>Fungi</taxon>
        <taxon>Fungi incertae sedis</taxon>
        <taxon>Mucoromycota</taxon>
        <taxon>Mortierellomycotina</taxon>
        <taxon>Mortierellomycetes</taxon>
        <taxon>Mortierellales</taxon>
        <taxon>Mortierellaceae</taxon>
        <taxon>Lunasporangiospora</taxon>
    </lineage>
</organism>
<dbReference type="InterPro" id="IPR018834">
    <property type="entry name" value="DNA/RNA-bd_Est1-type"/>
</dbReference>
<reference evidence="4" key="1">
    <citation type="journal article" date="2020" name="Fungal Divers.">
        <title>Resolving the Mortierellaceae phylogeny through synthesis of multi-gene phylogenetics and phylogenomics.</title>
        <authorList>
            <person name="Vandepol N."/>
            <person name="Liber J."/>
            <person name="Desiro A."/>
            <person name="Na H."/>
            <person name="Kennedy M."/>
            <person name="Barry K."/>
            <person name="Grigoriev I.V."/>
            <person name="Miller A.N."/>
            <person name="O'Donnell K."/>
            <person name="Stajich J.E."/>
            <person name="Bonito G."/>
        </authorList>
    </citation>
    <scope>NUCLEOTIDE SEQUENCE</scope>
    <source>
        <strain evidence="4">KOD1015</strain>
    </source>
</reference>
<dbReference type="AlphaFoldDB" id="A0A9P6FZK0"/>